<keyword evidence="3 5" id="KW-1133">Transmembrane helix</keyword>
<dbReference type="Proteomes" id="UP000011991">
    <property type="component" value="Unassembled WGS sequence"/>
</dbReference>
<dbReference type="EMBL" id="ANOG01000596">
    <property type="protein sequence ID" value="EMI18917.1"/>
    <property type="molecule type" value="Genomic_DNA"/>
</dbReference>
<feature type="transmembrane region" description="Helical" evidence="5">
    <location>
        <begin position="113"/>
        <end position="138"/>
    </location>
</feature>
<gene>
    <name evidence="6" type="ORF">RMSM_04158</name>
</gene>
<sequence length="583" mass="61995">MSAAETEQTTLGNEKVQADRELLRQAQADGKVLGAYIRLSGPGWLQSAITLGGGSLAGSLFLGVLGGYSMLWLQLVAIVLGVVMLSAISYVTLSTGRRPFEAINSEINPALGWGWIVATIMANMIFCMPQFSLCYDALDRNLSTLGGGDGLGGGAATKWGITIALFLAAGFVVLLNTRQGKAAKFFDLFLKALIGMVVICFVGVAVLLFSSGELDFSTILAGFIPDLGQFVHPAGDLHGLVEGLSPEGEAFWTHQLMGTQRSVMISAIATAVGINMTFLLPYSMLARGWDKPFRGLARFDLSTGMAIPFVLVTSCVVIAAAASFHNKIDPQLASTNLAEMEQSPTFGAVKSSLLARVDAELGNAAATTDEATKLEMVAQLPEEEKRIASALIKRDAFQLSRTLAPLLGGSKAKLVFGLGVFGMGFSTIIILMLINGYAFQELCGRPGSSGVFVTGVLVAGISGASWVWLWTDDQTRFWLAIFASTFAVMLLPIAYITFFLMMNSRRILGDDKPTGGRMAAWNVMMILAVVGAVAAAGTAMYDKAMDKQNPISFYVVIGILIVYSAAVVIGFAFRKPSKTAAEQ</sequence>
<feature type="transmembrane region" description="Helical" evidence="5">
    <location>
        <begin position="71"/>
        <end position="93"/>
    </location>
</feature>
<evidence type="ECO:0000256" key="4">
    <source>
        <dbReference type="ARBA" id="ARBA00023136"/>
    </source>
</evidence>
<feature type="transmembrane region" description="Helical" evidence="5">
    <location>
        <begin position="306"/>
        <end position="324"/>
    </location>
</feature>
<comment type="caution">
    <text evidence="6">The sequence shown here is derived from an EMBL/GenBank/DDBJ whole genome shotgun (WGS) entry which is preliminary data.</text>
</comment>
<evidence type="ECO:0000256" key="1">
    <source>
        <dbReference type="ARBA" id="ARBA00004141"/>
    </source>
</evidence>
<reference evidence="6 7" key="1">
    <citation type="journal article" date="2013" name="Mar. Genomics">
        <title>Expression of sulfatases in Rhodopirellula baltica and the diversity of sulfatases in the genus Rhodopirellula.</title>
        <authorList>
            <person name="Wegner C.E."/>
            <person name="Richter-Heitmann T."/>
            <person name="Klindworth A."/>
            <person name="Klockow C."/>
            <person name="Richter M."/>
            <person name="Achstetter T."/>
            <person name="Glockner F.O."/>
            <person name="Harder J."/>
        </authorList>
    </citation>
    <scope>NUCLEOTIDE SEQUENCE [LARGE SCALE GENOMIC DNA]</scope>
    <source>
        <strain evidence="6 7">SM1</strain>
    </source>
</reference>
<evidence type="ECO:0000313" key="6">
    <source>
        <dbReference type="EMBL" id="EMI18917.1"/>
    </source>
</evidence>
<keyword evidence="2 5" id="KW-0812">Transmembrane</keyword>
<accession>M5RU53</accession>
<feature type="transmembrane region" description="Helical" evidence="5">
    <location>
        <begin position="477"/>
        <end position="498"/>
    </location>
</feature>
<organism evidence="6 7">
    <name type="scientific">Rhodopirellula maiorica SM1</name>
    <dbReference type="NCBI Taxonomy" id="1265738"/>
    <lineage>
        <taxon>Bacteria</taxon>
        <taxon>Pseudomonadati</taxon>
        <taxon>Planctomycetota</taxon>
        <taxon>Planctomycetia</taxon>
        <taxon>Pirellulales</taxon>
        <taxon>Pirellulaceae</taxon>
        <taxon>Novipirellula</taxon>
    </lineage>
</organism>
<dbReference type="OrthoDB" id="236847at2"/>
<evidence type="ECO:0000256" key="5">
    <source>
        <dbReference type="SAM" id="Phobius"/>
    </source>
</evidence>
<keyword evidence="7" id="KW-1185">Reference proteome</keyword>
<feature type="transmembrane region" description="Helical" evidence="5">
    <location>
        <begin position="451"/>
        <end position="471"/>
    </location>
</feature>
<feature type="transmembrane region" description="Helical" evidence="5">
    <location>
        <begin position="263"/>
        <end position="285"/>
    </location>
</feature>
<feature type="transmembrane region" description="Helical" evidence="5">
    <location>
        <begin position="519"/>
        <end position="541"/>
    </location>
</feature>
<feature type="transmembrane region" description="Helical" evidence="5">
    <location>
        <begin position="553"/>
        <end position="573"/>
    </location>
</feature>
<keyword evidence="4 5" id="KW-0472">Membrane</keyword>
<protein>
    <submittedName>
        <fullName evidence="6">Putative membrane protein</fullName>
    </submittedName>
</protein>
<feature type="transmembrane region" description="Helical" evidence="5">
    <location>
        <begin position="44"/>
        <end position="65"/>
    </location>
</feature>
<comment type="subcellular location">
    <subcellularLocation>
        <location evidence="1">Membrane</location>
        <topology evidence="1">Multi-pass membrane protein</topology>
    </subcellularLocation>
</comment>
<evidence type="ECO:0000256" key="2">
    <source>
        <dbReference type="ARBA" id="ARBA00022692"/>
    </source>
</evidence>
<dbReference type="Pfam" id="PF01566">
    <property type="entry name" value="Nramp"/>
    <property type="match status" value="1"/>
</dbReference>
<feature type="transmembrane region" description="Helical" evidence="5">
    <location>
        <begin position="158"/>
        <end position="176"/>
    </location>
</feature>
<dbReference type="RefSeq" id="WP_008699796.1">
    <property type="nucleotide sequence ID" value="NZ_ANOG01000596.1"/>
</dbReference>
<dbReference type="AlphaFoldDB" id="M5RU53"/>
<name>M5RU53_9BACT</name>
<feature type="transmembrane region" description="Helical" evidence="5">
    <location>
        <begin position="188"/>
        <end position="209"/>
    </location>
</feature>
<proteinExistence type="predicted"/>
<evidence type="ECO:0000313" key="7">
    <source>
        <dbReference type="Proteomes" id="UP000011991"/>
    </source>
</evidence>
<dbReference type="GO" id="GO:0016020">
    <property type="term" value="C:membrane"/>
    <property type="evidence" value="ECO:0007669"/>
    <property type="project" value="UniProtKB-SubCell"/>
</dbReference>
<dbReference type="GO" id="GO:0046873">
    <property type="term" value="F:metal ion transmembrane transporter activity"/>
    <property type="evidence" value="ECO:0007669"/>
    <property type="project" value="InterPro"/>
</dbReference>
<dbReference type="InterPro" id="IPR001046">
    <property type="entry name" value="NRAMP_fam"/>
</dbReference>
<feature type="transmembrane region" description="Helical" evidence="5">
    <location>
        <begin position="414"/>
        <end position="439"/>
    </location>
</feature>
<evidence type="ECO:0000256" key="3">
    <source>
        <dbReference type="ARBA" id="ARBA00022989"/>
    </source>
</evidence>
<dbReference type="PATRIC" id="fig|1265738.3.peg.4165"/>